<dbReference type="InterPro" id="IPR001647">
    <property type="entry name" value="HTH_TetR"/>
</dbReference>
<dbReference type="InterPro" id="IPR039536">
    <property type="entry name" value="TetR_C_Proteobacteria"/>
</dbReference>
<feature type="domain" description="HTH tetR-type" evidence="5">
    <location>
        <begin position="10"/>
        <end position="69"/>
    </location>
</feature>
<dbReference type="FunFam" id="1.10.10.60:FF:000141">
    <property type="entry name" value="TetR family transcriptional regulator"/>
    <property type="match status" value="1"/>
</dbReference>
<protein>
    <submittedName>
        <fullName evidence="6">TetR family transcriptional regulator</fullName>
    </submittedName>
</protein>
<dbReference type="GO" id="GO:0000976">
    <property type="term" value="F:transcription cis-regulatory region binding"/>
    <property type="evidence" value="ECO:0007669"/>
    <property type="project" value="TreeGrafter"/>
</dbReference>
<gene>
    <name evidence="6" type="ORF">A1OK_19915</name>
</gene>
<keyword evidence="3" id="KW-0804">Transcription</keyword>
<evidence type="ECO:0000313" key="6">
    <source>
        <dbReference type="EMBL" id="OEE62851.1"/>
    </source>
</evidence>
<accession>A0A1E5CBG8</accession>
<dbReference type="SUPFAM" id="SSF46689">
    <property type="entry name" value="Homeodomain-like"/>
    <property type="match status" value="1"/>
</dbReference>
<evidence type="ECO:0000313" key="7">
    <source>
        <dbReference type="Proteomes" id="UP000095039"/>
    </source>
</evidence>
<dbReference type="PANTHER" id="PTHR30055">
    <property type="entry name" value="HTH-TYPE TRANSCRIPTIONAL REGULATOR RUTR"/>
    <property type="match status" value="1"/>
</dbReference>
<feature type="DNA-binding region" description="H-T-H motif" evidence="4">
    <location>
        <begin position="32"/>
        <end position="51"/>
    </location>
</feature>
<dbReference type="EMBL" id="AJWN02000032">
    <property type="protein sequence ID" value="OEE62851.1"/>
    <property type="molecule type" value="Genomic_DNA"/>
</dbReference>
<dbReference type="RefSeq" id="WP_016958549.1">
    <property type="nucleotide sequence ID" value="NZ_AJWN02000032.1"/>
</dbReference>
<evidence type="ECO:0000256" key="3">
    <source>
        <dbReference type="ARBA" id="ARBA00023163"/>
    </source>
</evidence>
<evidence type="ECO:0000259" key="5">
    <source>
        <dbReference type="PROSITE" id="PS50977"/>
    </source>
</evidence>
<keyword evidence="2 4" id="KW-0238">DNA-binding</keyword>
<evidence type="ECO:0000256" key="1">
    <source>
        <dbReference type="ARBA" id="ARBA00023015"/>
    </source>
</evidence>
<dbReference type="PANTHER" id="PTHR30055:SF146">
    <property type="entry name" value="HTH-TYPE TRANSCRIPTIONAL DUAL REGULATOR CECR"/>
    <property type="match status" value="1"/>
</dbReference>
<dbReference type="Pfam" id="PF14246">
    <property type="entry name" value="TetR_C_7"/>
    <property type="match status" value="1"/>
</dbReference>
<keyword evidence="7" id="KW-1185">Reference proteome</keyword>
<dbReference type="Proteomes" id="UP000095039">
    <property type="component" value="Unassembled WGS sequence"/>
</dbReference>
<dbReference type="Gene3D" id="1.10.357.10">
    <property type="entry name" value="Tetracycline Repressor, domain 2"/>
    <property type="match status" value="1"/>
</dbReference>
<keyword evidence="1" id="KW-0805">Transcription regulation</keyword>
<reference evidence="6 7" key="1">
    <citation type="journal article" date="2012" name="Science">
        <title>Ecological populations of bacteria act as socially cohesive units of antibiotic production and resistance.</title>
        <authorList>
            <person name="Cordero O.X."/>
            <person name="Wildschutte H."/>
            <person name="Kirkup B."/>
            <person name="Proehl S."/>
            <person name="Ngo L."/>
            <person name="Hussain F."/>
            <person name="Le Roux F."/>
            <person name="Mincer T."/>
            <person name="Polz M.F."/>
        </authorList>
    </citation>
    <scope>NUCLEOTIDE SEQUENCE [LARGE SCALE GENOMIC DNA]</scope>
    <source>
        <strain evidence="6 7">FF-454</strain>
    </source>
</reference>
<dbReference type="Pfam" id="PF00440">
    <property type="entry name" value="TetR_N"/>
    <property type="match status" value="1"/>
</dbReference>
<dbReference type="PRINTS" id="PR00455">
    <property type="entry name" value="HTHTETR"/>
</dbReference>
<dbReference type="InterPro" id="IPR050109">
    <property type="entry name" value="HTH-type_TetR-like_transc_reg"/>
</dbReference>
<dbReference type="InterPro" id="IPR036271">
    <property type="entry name" value="Tet_transcr_reg_TetR-rel_C_sf"/>
</dbReference>
<organism evidence="6 7">
    <name type="scientific">Enterovibrio norvegicus FF-454</name>
    <dbReference type="NCBI Taxonomy" id="1185651"/>
    <lineage>
        <taxon>Bacteria</taxon>
        <taxon>Pseudomonadati</taxon>
        <taxon>Pseudomonadota</taxon>
        <taxon>Gammaproteobacteria</taxon>
        <taxon>Vibrionales</taxon>
        <taxon>Vibrionaceae</taxon>
        <taxon>Enterovibrio</taxon>
    </lineage>
</organism>
<dbReference type="AlphaFoldDB" id="A0A1E5CBG8"/>
<dbReference type="InterPro" id="IPR009057">
    <property type="entry name" value="Homeodomain-like_sf"/>
</dbReference>
<dbReference type="SUPFAM" id="SSF48498">
    <property type="entry name" value="Tetracyclin repressor-like, C-terminal domain"/>
    <property type="match status" value="1"/>
</dbReference>
<name>A0A1E5CBG8_9GAMM</name>
<evidence type="ECO:0000256" key="2">
    <source>
        <dbReference type="ARBA" id="ARBA00023125"/>
    </source>
</evidence>
<dbReference type="GO" id="GO:0003700">
    <property type="term" value="F:DNA-binding transcription factor activity"/>
    <property type="evidence" value="ECO:0007669"/>
    <property type="project" value="TreeGrafter"/>
</dbReference>
<dbReference type="PROSITE" id="PS50977">
    <property type="entry name" value="HTH_TETR_2"/>
    <property type="match status" value="1"/>
</dbReference>
<proteinExistence type="predicted"/>
<dbReference type="Gene3D" id="1.10.10.60">
    <property type="entry name" value="Homeodomain-like"/>
    <property type="match status" value="1"/>
</dbReference>
<sequence>MTTHLNQRKEQKRKQILKAAIELFSKQGYGISMDAIAEHAKVSKQTVYAHFSSKDHLFETCIIDKCMTSGLNWDLKSDKRPAHEVLCEYGWLFQSMLLGEEARHTFQNTIRQSDTHPEIAKIFLEQGPKRNIALLSDYLATLVKNGDLPCCEDTEAASMQLLLMLHGRPVYWGFFGFDAGEDETTRRSYINKCVEVFLRGYGYPSHLL</sequence>
<evidence type="ECO:0000256" key="4">
    <source>
        <dbReference type="PROSITE-ProRule" id="PRU00335"/>
    </source>
</evidence>
<comment type="caution">
    <text evidence="6">The sequence shown here is derived from an EMBL/GenBank/DDBJ whole genome shotgun (WGS) entry which is preliminary data.</text>
</comment>